<sequence length="175" mass="18824">MRIAVISYSFTGNNKALAHKVAQALHADLIELAEPKPRTMGTIVLDMLLNRNPKALPQPEALEEYGLLLFSGPVWMGHVAAPLRPYLGYLRKHPRQYGFFSISGGADGGNAKLSGELHKRAGTAPVLLLDQHIAGLLQTDAASAPARKDTSAYRLTEKDVEALAGPVITACKQAM</sequence>
<dbReference type="EMBL" id="JBJURJ010000013">
    <property type="protein sequence ID" value="MFM9330500.1"/>
    <property type="molecule type" value="Genomic_DNA"/>
</dbReference>
<name>A0ACC7P262_9BACL</name>
<accession>A0ACC7P262</accession>
<organism evidence="1 2">
    <name type="scientific">Paenibacillus mesotrionivorans</name>
    <dbReference type="NCBI Taxonomy" id="3160968"/>
    <lineage>
        <taxon>Bacteria</taxon>
        <taxon>Bacillati</taxon>
        <taxon>Bacillota</taxon>
        <taxon>Bacilli</taxon>
        <taxon>Bacillales</taxon>
        <taxon>Paenibacillaceae</taxon>
        <taxon>Paenibacillus</taxon>
    </lineage>
</organism>
<evidence type="ECO:0000313" key="2">
    <source>
        <dbReference type="Proteomes" id="UP001631969"/>
    </source>
</evidence>
<proteinExistence type="predicted"/>
<comment type="caution">
    <text evidence="1">The sequence shown here is derived from an EMBL/GenBank/DDBJ whole genome shotgun (WGS) entry which is preliminary data.</text>
</comment>
<protein>
    <submittedName>
        <fullName evidence="1">Flavodoxin family protein</fullName>
    </submittedName>
</protein>
<keyword evidence="2" id="KW-1185">Reference proteome</keyword>
<dbReference type="Proteomes" id="UP001631969">
    <property type="component" value="Unassembled WGS sequence"/>
</dbReference>
<evidence type="ECO:0000313" key="1">
    <source>
        <dbReference type="EMBL" id="MFM9330500.1"/>
    </source>
</evidence>
<reference evidence="1" key="1">
    <citation type="submission" date="2024-12" db="EMBL/GenBank/DDBJ databases">
        <authorList>
            <person name="Wu N."/>
        </authorList>
    </citation>
    <scope>NUCLEOTIDE SEQUENCE</scope>
    <source>
        <strain evidence="1">P15</strain>
    </source>
</reference>
<gene>
    <name evidence="1" type="ORF">ACI1P1_19545</name>
</gene>